<evidence type="ECO:0000256" key="2">
    <source>
        <dbReference type="ARBA" id="ARBA00022553"/>
    </source>
</evidence>
<feature type="domain" description="Carrier" evidence="4">
    <location>
        <begin position="51"/>
        <end position="128"/>
    </location>
</feature>
<sequence length="163" mass="16512">MTCAGLARMAWGEAGAVLPVLAEPCFEAVRGAAMPAMEDLRARVRDASLDEALDLLRATLAAELARILRLPGSAVAAEAPLASLGLDSLGGMELRAALEARLGTPVPLAAVSETLTLERLARRIAEAVRAAPAEAEAAALLAAHEPPPASGNDAADDTMGAAA</sequence>
<dbReference type="SUPFAM" id="SSF47336">
    <property type="entry name" value="ACP-like"/>
    <property type="match status" value="1"/>
</dbReference>
<dbReference type="SMART" id="SM01294">
    <property type="entry name" value="PKS_PP_betabranch"/>
    <property type="match status" value="1"/>
</dbReference>
<dbReference type="SMART" id="SM00823">
    <property type="entry name" value="PKS_PP"/>
    <property type="match status" value="1"/>
</dbReference>
<dbReference type="PROSITE" id="PS00012">
    <property type="entry name" value="PHOSPHOPANTETHEINE"/>
    <property type="match status" value="1"/>
</dbReference>
<dbReference type="PROSITE" id="PS50075">
    <property type="entry name" value="CARRIER"/>
    <property type="match status" value="1"/>
</dbReference>
<dbReference type="GO" id="GO:0031177">
    <property type="term" value="F:phosphopantetheine binding"/>
    <property type="evidence" value="ECO:0007669"/>
    <property type="project" value="InterPro"/>
</dbReference>
<evidence type="ECO:0000259" key="4">
    <source>
        <dbReference type="PROSITE" id="PS50075"/>
    </source>
</evidence>
<dbReference type="InterPro" id="IPR009081">
    <property type="entry name" value="PP-bd_ACP"/>
</dbReference>
<keyword evidence="2" id="KW-0597">Phosphoprotein</keyword>
<dbReference type="AlphaFoldDB" id="A0A6J4JEL8"/>
<evidence type="ECO:0000256" key="1">
    <source>
        <dbReference type="ARBA" id="ARBA00022450"/>
    </source>
</evidence>
<organism evidence="5">
    <name type="scientific">uncultured Acetobacteraceae bacterium</name>
    <dbReference type="NCBI Taxonomy" id="169975"/>
    <lineage>
        <taxon>Bacteria</taxon>
        <taxon>Pseudomonadati</taxon>
        <taxon>Pseudomonadota</taxon>
        <taxon>Alphaproteobacteria</taxon>
        <taxon>Acetobacterales</taxon>
        <taxon>Acetobacteraceae</taxon>
        <taxon>environmental samples</taxon>
    </lineage>
</organism>
<dbReference type="EMBL" id="CADCTL010000261">
    <property type="protein sequence ID" value="CAA9278440.1"/>
    <property type="molecule type" value="Genomic_DNA"/>
</dbReference>
<dbReference type="Pfam" id="PF00550">
    <property type="entry name" value="PP-binding"/>
    <property type="match status" value="1"/>
</dbReference>
<proteinExistence type="predicted"/>
<evidence type="ECO:0000313" key="5">
    <source>
        <dbReference type="EMBL" id="CAA9278440.1"/>
    </source>
</evidence>
<dbReference type="InterPro" id="IPR006162">
    <property type="entry name" value="Ppantetheine_attach_site"/>
</dbReference>
<accession>A0A6J4JEL8</accession>
<keyword evidence="1" id="KW-0596">Phosphopantetheine</keyword>
<name>A0A6J4JEL8_9PROT</name>
<dbReference type="Gene3D" id="1.10.1200.10">
    <property type="entry name" value="ACP-like"/>
    <property type="match status" value="1"/>
</dbReference>
<dbReference type="InterPro" id="IPR036736">
    <property type="entry name" value="ACP-like_sf"/>
</dbReference>
<evidence type="ECO:0000256" key="3">
    <source>
        <dbReference type="SAM" id="MobiDB-lite"/>
    </source>
</evidence>
<dbReference type="InterPro" id="IPR020806">
    <property type="entry name" value="PKS_PP-bd"/>
</dbReference>
<feature type="region of interest" description="Disordered" evidence="3">
    <location>
        <begin position="143"/>
        <end position="163"/>
    </location>
</feature>
<protein>
    <recommendedName>
        <fullName evidence="4">Carrier domain-containing protein</fullName>
    </recommendedName>
</protein>
<gene>
    <name evidence="5" type="ORF">AVDCRST_MAG04-3561</name>
</gene>
<reference evidence="5" key="1">
    <citation type="submission" date="2020-02" db="EMBL/GenBank/DDBJ databases">
        <authorList>
            <person name="Meier V. D."/>
        </authorList>
    </citation>
    <scope>NUCLEOTIDE SEQUENCE</scope>
    <source>
        <strain evidence="5">AVDCRST_MAG04</strain>
    </source>
</reference>